<accession>A0A976M4G3</accession>
<proteinExistence type="predicted"/>
<feature type="region of interest" description="Disordered" evidence="1">
    <location>
        <begin position="107"/>
        <end position="127"/>
    </location>
</feature>
<keyword evidence="2" id="KW-0732">Signal</keyword>
<evidence type="ECO:0000256" key="2">
    <source>
        <dbReference type="SAM" id="SignalP"/>
    </source>
</evidence>
<evidence type="ECO:0000313" key="4">
    <source>
        <dbReference type="Proteomes" id="UP000244803"/>
    </source>
</evidence>
<dbReference type="OrthoDB" id="361617at2759"/>
<feature type="signal peptide" evidence="2">
    <location>
        <begin position="1"/>
        <end position="24"/>
    </location>
</feature>
<name>A0A976M4G3_THEOR</name>
<protein>
    <submittedName>
        <fullName evidence="3">Uncharacterized protein</fullName>
    </submittedName>
</protein>
<gene>
    <name evidence="3" type="ORF">MACJ_000692</name>
</gene>
<evidence type="ECO:0000313" key="3">
    <source>
        <dbReference type="EMBL" id="UKJ88248.1"/>
    </source>
</evidence>
<evidence type="ECO:0000256" key="1">
    <source>
        <dbReference type="SAM" id="MobiDB-lite"/>
    </source>
</evidence>
<dbReference type="AlphaFoldDB" id="A0A976M4G3"/>
<organism evidence="3 4">
    <name type="scientific">Theileria orientalis</name>
    <dbReference type="NCBI Taxonomy" id="68886"/>
    <lineage>
        <taxon>Eukaryota</taxon>
        <taxon>Sar</taxon>
        <taxon>Alveolata</taxon>
        <taxon>Apicomplexa</taxon>
        <taxon>Aconoidasida</taxon>
        <taxon>Piroplasmida</taxon>
        <taxon>Theileriidae</taxon>
        <taxon>Theileria</taxon>
    </lineage>
</organism>
<dbReference type="EMBL" id="CP056065">
    <property type="protein sequence ID" value="UKJ88248.1"/>
    <property type="molecule type" value="Genomic_DNA"/>
</dbReference>
<sequence length="240" mass="25701">MNLSNIALILSYLSLLWFPQNVSGLKRNLSHDKVSDNSFLQVKSNYQTQDVQQSLVPAPVAPAPVVDPEGVKKSVAATLLANQAAPLANGPLPPADMTNLQVPAALPVPPAPQPQTPGTVPSVGPDGSFEAPLNVVLDPSLENISHADKSVKNSMEHAVHSLKRALEQFTNLTALLDRQDQVTTFSVDGEDYTVKSTLEFLNKSLNQNETAQKVLFQAEAFVLSSLTKVANGKTNNNKSS</sequence>
<reference evidence="3" key="1">
    <citation type="submission" date="2022-07" db="EMBL/GenBank/DDBJ databases">
        <title>Evaluation of T. orientalis genome assembly methods using nanopore sequencing and analysis of variation between genomes.</title>
        <authorList>
            <person name="Yam J."/>
            <person name="Micallef M.L."/>
            <person name="Liu M."/>
            <person name="Djordjevic S.P."/>
            <person name="Bogema D.R."/>
            <person name="Jenkins C."/>
        </authorList>
    </citation>
    <scope>NUCLEOTIDE SEQUENCE</scope>
    <source>
        <strain evidence="3">Fish Creek</strain>
    </source>
</reference>
<feature type="chain" id="PRO_5037331228" evidence="2">
    <location>
        <begin position="25"/>
        <end position="240"/>
    </location>
</feature>
<dbReference type="Proteomes" id="UP000244803">
    <property type="component" value="Chromosome 1"/>
</dbReference>